<sequence>MKKIYNEIAKMDFPARKIAKEQQARILERAMERIDGQCAIPARRRPRFRWKFAAAAVALCGLCAGGVAAAGYFLSPAQVADQMEQTELSTLFAGPDAVEVQQTQQGGNYTVTLLGLTSGGNVTGYWSSDWGTGAPPADRSYAVVAVAHTDGTPMAALDDEKSEVSLDNSMVSPLLAAPDCPIFEYNIFTMNGARYDIVEDGVRYILVETDSVEAFADKDPQLAVVLGQSGLPALTGNYEQDPATGAITPRAEEGCVSLLFDLPIDPSRADPERAQELRDQWLNGGETAPQEAQPEQQGEEDPLALLGGMTPAQVRAEGVLQSSGTVSISDGIYGEGWYYGEGGFVAPILFEEGVEQEQVVSYTSEGEVELLTHHADGTLTVEVWQLPAE</sequence>
<evidence type="ECO:0008006" key="4">
    <source>
        <dbReference type="Google" id="ProtNLM"/>
    </source>
</evidence>
<proteinExistence type="predicted"/>
<dbReference type="Proteomes" id="UP000824105">
    <property type="component" value="Unassembled WGS sequence"/>
</dbReference>
<comment type="caution">
    <text evidence="2">The sequence shown here is derived from an EMBL/GenBank/DDBJ whole genome shotgun (WGS) entry which is preliminary data.</text>
</comment>
<organism evidence="2 3">
    <name type="scientific">Candidatus Gemmiger avistercoris</name>
    <dbReference type="NCBI Taxonomy" id="2838606"/>
    <lineage>
        <taxon>Bacteria</taxon>
        <taxon>Bacillati</taxon>
        <taxon>Bacillota</taxon>
        <taxon>Clostridia</taxon>
        <taxon>Eubacteriales</taxon>
        <taxon>Gemmiger</taxon>
    </lineage>
</organism>
<name>A0A9D2JPJ6_9FIRM</name>
<keyword evidence="1" id="KW-0472">Membrane</keyword>
<keyword evidence="1" id="KW-1133">Transmembrane helix</keyword>
<keyword evidence="1" id="KW-0812">Transmembrane</keyword>
<evidence type="ECO:0000256" key="1">
    <source>
        <dbReference type="SAM" id="Phobius"/>
    </source>
</evidence>
<dbReference type="AlphaFoldDB" id="A0A9D2JPJ6"/>
<accession>A0A9D2JPJ6</accession>
<evidence type="ECO:0000313" key="2">
    <source>
        <dbReference type="EMBL" id="HIZ62451.1"/>
    </source>
</evidence>
<reference evidence="2" key="1">
    <citation type="journal article" date="2021" name="PeerJ">
        <title>Extensive microbial diversity within the chicken gut microbiome revealed by metagenomics and culture.</title>
        <authorList>
            <person name="Gilroy R."/>
            <person name="Ravi A."/>
            <person name="Getino M."/>
            <person name="Pursley I."/>
            <person name="Horton D.L."/>
            <person name="Alikhan N.F."/>
            <person name="Baker D."/>
            <person name="Gharbi K."/>
            <person name="Hall N."/>
            <person name="Watson M."/>
            <person name="Adriaenssens E.M."/>
            <person name="Foster-Nyarko E."/>
            <person name="Jarju S."/>
            <person name="Secka A."/>
            <person name="Antonio M."/>
            <person name="Oren A."/>
            <person name="Chaudhuri R.R."/>
            <person name="La Ragione R."/>
            <person name="Hildebrand F."/>
            <person name="Pallen M.J."/>
        </authorList>
    </citation>
    <scope>NUCLEOTIDE SEQUENCE</scope>
    <source>
        <strain evidence="2">CHK188-11489</strain>
    </source>
</reference>
<dbReference type="EMBL" id="DXBF01000054">
    <property type="protein sequence ID" value="HIZ62451.1"/>
    <property type="molecule type" value="Genomic_DNA"/>
</dbReference>
<feature type="transmembrane region" description="Helical" evidence="1">
    <location>
        <begin position="52"/>
        <end position="74"/>
    </location>
</feature>
<gene>
    <name evidence="2" type="ORF">H9724_06765</name>
</gene>
<reference evidence="2" key="2">
    <citation type="submission" date="2021-04" db="EMBL/GenBank/DDBJ databases">
        <authorList>
            <person name="Gilroy R."/>
        </authorList>
    </citation>
    <scope>NUCLEOTIDE SEQUENCE</scope>
    <source>
        <strain evidence="2">CHK188-11489</strain>
    </source>
</reference>
<protein>
    <recommendedName>
        <fullName evidence="4">DUF4179 domain-containing protein</fullName>
    </recommendedName>
</protein>
<evidence type="ECO:0000313" key="3">
    <source>
        <dbReference type="Proteomes" id="UP000824105"/>
    </source>
</evidence>